<organism evidence="1 2">
    <name type="scientific">Chitinophaga oryzae</name>
    <dbReference type="NCBI Taxonomy" id="2725414"/>
    <lineage>
        <taxon>Bacteria</taxon>
        <taxon>Pseudomonadati</taxon>
        <taxon>Bacteroidota</taxon>
        <taxon>Chitinophagia</taxon>
        <taxon>Chitinophagales</taxon>
        <taxon>Chitinophagaceae</taxon>
        <taxon>Chitinophaga</taxon>
    </lineage>
</organism>
<dbReference type="AlphaFoldDB" id="A0AAE6ZES3"/>
<dbReference type="KEGG" id="coy:HF329_09955"/>
<dbReference type="Proteomes" id="UP000502421">
    <property type="component" value="Chromosome"/>
</dbReference>
<name>A0AAE6ZES3_9BACT</name>
<dbReference type="Pfam" id="PF13469">
    <property type="entry name" value="Sulfotransfer_3"/>
    <property type="match status" value="1"/>
</dbReference>
<reference evidence="2" key="1">
    <citation type="submission" date="2020-04" db="EMBL/GenBank/DDBJ databases">
        <authorList>
            <person name="Kittiwongwattana C."/>
        </authorList>
    </citation>
    <scope>NUCLEOTIDE SEQUENCE [LARGE SCALE GENOMIC DNA]</scope>
    <source>
        <strain evidence="2">1310</strain>
    </source>
</reference>
<accession>A0AAE6ZES3</accession>
<dbReference type="InterPro" id="IPR027417">
    <property type="entry name" value="P-loop_NTPase"/>
</dbReference>
<dbReference type="EMBL" id="CP051205">
    <property type="protein sequence ID" value="QJB31615.1"/>
    <property type="molecule type" value="Genomic_DNA"/>
</dbReference>
<dbReference type="RefSeq" id="WP_168803873.1">
    <property type="nucleotide sequence ID" value="NZ_CP051205.1"/>
</dbReference>
<dbReference type="SUPFAM" id="SSF52540">
    <property type="entry name" value="P-loop containing nucleoside triphosphate hydrolases"/>
    <property type="match status" value="1"/>
</dbReference>
<gene>
    <name evidence="1" type="ORF">HF329_09955</name>
</gene>
<protein>
    <submittedName>
        <fullName evidence="1">Sulfotransferase</fullName>
    </submittedName>
</protein>
<sequence>MTLQQSLKKKRYLLHKIYEHYRFVKPYMARNKKGGHTNTVTNISIFSEPRGGSTWMASLLTRLPQSVLVFEPMFLIPAYREIEPVQFVFNQYIPEEAAWPEATEYFRKLYHQEIDSFSSLRLYYSNKSLRDIRNSRYFIYKDVNSNMLLPWLTRQFDINPIYLLRHPCAVISSQLKYRHWDYIQQDLRAYFPDPKDRHQELFEQYKDVIDKISKPEERLAAEWALHNVVPLKHPENNRRWITVSYEKLYNEPETELENIFSRLGVDMPAEIYSAIRKPSFTTINSSKSLIEQGGQLAAWKQSLTTAQVRNILQIVREFGIDVYDESPEPDYSRIYV</sequence>
<evidence type="ECO:0000313" key="2">
    <source>
        <dbReference type="Proteomes" id="UP000502421"/>
    </source>
</evidence>
<dbReference type="Gene3D" id="3.40.50.300">
    <property type="entry name" value="P-loop containing nucleotide triphosphate hydrolases"/>
    <property type="match status" value="1"/>
</dbReference>
<proteinExistence type="predicted"/>
<evidence type="ECO:0000313" key="1">
    <source>
        <dbReference type="EMBL" id="QJB31615.1"/>
    </source>
</evidence>